<proteinExistence type="predicted"/>
<gene>
    <name evidence="2" type="ORF">E0L32_003448</name>
</gene>
<keyword evidence="3" id="KW-1185">Reference proteome</keyword>
<dbReference type="EMBL" id="SKBQ01000015">
    <property type="protein sequence ID" value="TPX16886.1"/>
    <property type="molecule type" value="Genomic_DNA"/>
</dbReference>
<dbReference type="RefSeq" id="XP_030998597.1">
    <property type="nucleotide sequence ID" value="XM_031137749.1"/>
</dbReference>
<sequence>MAINKTTFVIVPGSFALPGFYDDNVVALLRERGYDARTIPLLSADDGTRQPPATMEQDAEHIRAVVLAILEDPQHPSDVVIASHSYSGIPVGTALAGLSKAARVAEGRQTAVVGVAAMASFLPALGQSARDLMGSQAPEPYRSGLPGEYFPPAPREILLMSFTGASPSAEQVGDRYLSFFTRHSSDSYGGKLGYEPWMDIPTVQIIPGMDVVIPTALQEQMHERAVGAGGKVKRVFVDGAGHAVNVIRPEAVVDEMVGLVDKSA</sequence>
<accession>A0A507BCB2</accession>
<dbReference type="Gene3D" id="3.40.50.1820">
    <property type="entry name" value="alpha/beta hydrolase"/>
    <property type="match status" value="1"/>
</dbReference>
<dbReference type="Pfam" id="PF12697">
    <property type="entry name" value="Abhydrolase_6"/>
    <property type="match status" value="1"/>
</dbReference>
<dbReference type="Proteomes" id="UP000319257">
    <property type="component" value="Unassembled WGS sequence"/>
</dbReference>
<protein>
    <recommendedName>
        <fullName evidence="1">AB hydrolase-1 domain-containing protein</fullName>
    </recommendedName>
</protein>
<dbReference type="AlphaFoldDB" id="A0A507BCB2"/>
<dbReference type="PANTHER" id="PTHR37017">
    <property type="entry name" value="AB HYDROLASE-1 DOMAIN-CONTAINING PROTEIN-RELATED"/>
    <property type="match status" value="1"/>
</dbReference>
<feature type="domain" description="AB hydrolase-1" evidence="1">
    <location>
        <begin position="9"/>
        <end position="254"/>
    </location>
</feature>
<dbReference type="SUPFAM" id="SSF53474">
    <property type="entry name" value="alpha/beta-Hydrolases"/>
    <property type="match status" value="1"/>
</dbReference>
<comment type="caution">
    <text evidence="2">The sequence shown here is derived from an EMBL/GenBank/DDBJ whole genome shotgun (WGS) entry which is preliminary data.</text>
</comment>
<name>A0A507BCB2_9PEZI</name>
<dbReference type="GeneID" id="41970895"/>
<dbReference type="PANTHER" id="PTHR37017:SF13">
    <property type="entry name" value="AB HYDROLASE-1 DOMAIN-CONTAINING PROTEIN"/>
    <property type="match status" value="1"/>
</dbReference>
<evidence type="ECO:0000313" key="2">
    <source>
        <dbReference type="EMBL" id="TPX16886.1"/>
    </source>
</evidence>
<dbReference type="InParanoid" id="A0A507BCB2"/>
<dbReference type="InterPro" id="IPR029058">
    <property type="entry name" value="AB_hydrolase_fold"/>
</dbReference>
<dbReference type="OrthoDB" id="1263307at2759"/>
<evidence type="ECO:0000259" key="1">
    <source>
        <dbReference type="Pfam" id="PF12697"/>
    </source>
</evidence>
<organism evidence="2 3">
    <name type="scientific">Thyridium curvatum</name>
    <dbReference type="NCBI Taxonomy" id="1093900"/>
    <lineage>
        <taxon>Eukaryota</taxon>
        <taxon>Fungi</taxon>
        <taxon>Dikarya</taxon>
        <taxon>Ascomycota</taxon>
        <taxon>Pezizomycotina</taxon>
        <taxon>Sordariomycetes</taxon>
        <taxon>Sordariomycetidae</taxon>
        <taxon>Thyridiales</taxon>
        <taxon>Thyridiaceae</taxon>
        <taxon>Thyridium</taxon>
    </lineage>
</organism>
<dbReference type="InterPro" id="IPR000073">
    <property type="entry name" value="AB_hydrolase_1"/>
</dbReference>
<reference evidence="2 3" key="1">
    <citation type="submission" date="2019-06" db="EMBL/GenBank/DDBJ databases">
        <title>Draft genome sequence of the filamentous fungus Phialemoniopsis curvata isolated from diesel fuel.</title>
        <authorList>
            <person name="Varaljay V.A."/>
            <person name="Lyon W.J."/>
            <person name="Crouch A.L."/>
            <person name="Drake C.E."/>
            <person name="Hollomon J.M."/>
            <person name="Nadeau L.J."/>
            <person name="Nunn H.S."/>
            <person name="Stevenson B.S."/>
            <person name="Bojanowski C.L."/>
            <person name="Crookes-Goodson W.J."/>
        </authorList>
    </citation>
    <scope>NUCLEOTIDE SEQUENCE [LARGE SCALE GENOMIC DNA]</scope>
    <source>
        <strain evidence="2 3">D216</strain>
    </source>
</reference>
<dbReference type="InterPro" id="IPR052897">
    <property type="entry name" value="Sec-Metab_Biosynth_Hydrolase"/>
</dbReference>
<evidence type="ECO:0000313" key="3">
    <source>
        <dbReference type="Proteomes" id="UP000319257"/>
    </source>
</evidence>